<keyword evidence="3" id="KW-0732">Signal</keyword>
<evidence type="ECO:0000313" key="5">
    <source>
        <dbReference type="EMBL" id="KAJ3691108.1"/>
    </source>
</evidence>
<evidence type="ECO:0000256" key="1">
    <source>
        <dbReference type="ARBA" id="ARBA00023157"/>
    </source>
</evidence>
<feature type="domain" description="Phytocyanin" evidence="4">
    <location>
        <begin position="31"/>
        <end position="132"/>
    </location>
</feature>
<gene>
    <name evidence="5" type="ORF">LUZ61_020272</name>
</gene>
<feature type="chain" id="PRO_5042098607" description="Phytocyanin domain-containing protein" evidence="3">
    <location>
        <begin position="31"/>
        <end position="147"/>
    </location>
</feature>
<dbReference type="GO" id="GO:0005886">
    <property type="term" value="C:plasma membrane"/>
    <property type="evidence" value="ECO:0007669"/>
    <property type="project" value="TreeGrafter"/>
</dbReference>
<comment type="caution">
    <text evidence="5">The sequence shown here is derived from an EMBL/GenBank/DDBJ whole genome shotgun (WGS) entry which is preliminary data.</text>
</comment>
<keyword evidence="1" id="KW-1015">Disulfide bond</keyword>
<dbReference type="PANTHER" id="PTHR33021">
    <property type="entry name" value="BLUE COPPER PROTEIN"/>
    <property type="match status" value="1"/>
</dbReference>
<dbReference type="InterPro" id="IPR008972">
    <property type="entry name" value="Cupredoxin"/>
</dbReference>
<evidence type="ECO:0000256" key="2">
    <source>
        <dbReference type="ARBA" id="ARBA00023180"/>
    </source>
</evidence>
<keyword evidence="2" id="KW-0325">Glycoprotein</keyword>
<dbReference type="AlphaFoldDB" id="A0AAD5ZCQ5"/>
<dbReference type="FunFam" id="2.60.40.420:FF:000034">
    <property type="entry name" value="Cupredoxin superfamily protein"/>
    <property type="match status" value="1"/>
</dbReference>
<dbReference type="GO" id="GO:0009055">
    <property type="term" value="F:electron transfer activity"/>
    <property type="evidence" value="ECO:0007669"/>
    <property type="project" value="InterPro"/>
</dbReference>
<dbReference type="InterPro" id="IPR003245">
    <property type="entry name" value="Phytocyanin_dom"/>
</dbReference>
<dbReference type="Gene3D" id="2.60.40.420">
    <property type="entry name" value="Cupredoxins - blue copper proteins"/>
    <property type="match status" value="1"/>
</dbReference>
<accession>A0AAD5ZCQ5</accession>
<dbReference type="SUPFAM" id="SSF49503">
    <property type="entry name" value="Cupredoxins"/>
    <property type="match status" value="1"/>
</dbReference>
<name>A0AAD5ZCQ5_9POAL</name>
<dbReference type="Proteomes" id="UP001210211">
    <property type="component" value="Unassembled WGS sequence"/>
</dbReference>
<feature type="signal peptide" evidence="3">
    <location>
        <begin position="1"/>
        <end position="30"/>
    </location>
</feature>
<dbReference type="PROSITE" id="PS51485">
    <property type="entry name" value="PHYTOCYANIN"/>
    <property type="match status" value="1"/>
</dbReference>
<protein>
    <recommendedName>
        <fullName evidence="4">Phytocyanin domain-containing protein</fullName>
    </recommendedName>
</protein>
<dbReference type="EMBL" id="JAMRDG010000002">
    <property type="protein sequence ID" value="KAJ3691108.1"/>
    <property type="molecule type" value="Genomic_DNA"/>
</dbReference>
<dbReference type="InterPro" id="IPR039391">
    <property type="entry name" value="Phytocyanin-like"/>
</dbReference>
<sequence>MIMKLVPPTPSLPLILILVIPLLQPLPVPAALFHVGGPMGWTVPPTPDFYQTWASARNYTIGDVLEFSYTGPSSLLNVRKYEYHRCNSSHPIYNFSGGMTRFVLLYSGNCYFISSDFHACKKGQRLAVRVLPRHRRSPPPSSSHRGA</sequence>
<evidence type="ECO:0000259" key="4">
    <source>
        <dbReference type="PROSITE" id="PS51485"/>
    </source>
</evidence>
<organism evidence="5 6">
    <name type="scientific">Rhynchospora tenuis</name>
    <dbReference type="NCBI Taxonomy" id="198213"/>
    <lineage>
        <taxon>Eukaryota</taxon>
        <taxon>Viridiplantae</taxon>
        <taxon>Streptophyta</taxon>
        <taxon>Embryophyta</taxon>
        <taxon>Tracheophyta</taxon>
        <taxon>Spermatophyta</taxon>
        <taxon>Magnoliopsida</taxon>
        <taxon>Liliopsida</taxon>
        <taxon>Poales</taxon>
        <taxon>Cyperaceae</taxon>
        <taxon>Cyperoideae</taxon>
        <taxon>Rhynchosporeae</taxon>
        <taxon>Rhynchospora</taxon>
    </lineage>
</organism>
<proteinExistence type="predicted"/>
<dbReference type="Pfam" id="PF02298">
    <property type="entry name" value="Cu_bind_like"/>
    <property type="match status" value="1"/>
</dbReference>
<keyword evidence="6" id="KW-1185">Reference proteome</keyword>
<dbReference type="PANTHER" id="PTHR33021:SF234">
    <property type="entry name" value="EARLY NODULIN-LIKE PROTEIN 7"/>
    <property type="match status" value="1"/>
</dbReference>
<evidence type="ECO:0000313" key="6">
    <source>
        <dbReference type="Proteomes" id="UP001210211"/>
    </source>
</evidence>
<evidence type="ECO:0000256" key="3">
    <source>
        <dbReference type="SAM" id="SignalP"/>
    </source>
</evidence>
<reference evidence="5 6" key="1">
    <citation type="journal article" date="2022" name="Cell">
        <title>Repeat-based holocentromeres influence genome architecture and karyotype evolution.</title>
        <authorList>
            <person name="Hofstatter P.G."/>
            <person name="Thangavel G."/>
            <person name="Lux T."/>
            <person name="Neumann P."/>
            <person name="Vondrak T."/>
            <person name="Novak P."/>
            <person name="Zhang M."/>
            <person name="Costa L."/>
            <person name="Castellani M."/>
            <person name="Scott A."/>
            <person name="Toegelov H."/>
            <person name="Fuchs J."/>
            <person name="Mata-Sucre Y."/>
            <person name="Dias Y."/>
            <person name="Vanzela A.L.L."/>
            <person name="Huettel B."/>
            <person name="Almeida C.C.S."/>
            <person name="Simkova H."/>
            <person name="Souza G."/>
            <person name="Pedrosa-Harand A."/>
            <person name="Macas J."/>
            <person name="Mayer K.F.X."/>
            <person name="Houben A."/>
            <person name="Marques A."/>
        </authorList>
    </citation>
    <scope>NUCLEOTIDE SEQUENCE [LARGE SCALE GENOMIC DNA]</scope>
    <source>
        <strain evidence="5">RhyTen1mFocal</strain>
    </source>
</reference>